<evidence type="ECO:0000256" key="4">
    <source>
        <dbReference type="ARBA" id="ARBA00022989"/>
    </source>
</evidence>
<evidence type="ECO:0000256" key="5">
    <source>
        <dbReference type="ARBA" id="ARBA00023136"/>
    </source>
</evidence>
<dbReference type="EMBL" id="CP080333">
    <property type="protein sequence ID" value="QYL17873.1"/>
    <property type="molecule type" value="Genomic_DNA"/>
</dbReference>
<feature type="transmembrane region" description="Helical" evidence="6">
    <location>
        <begin position="172"/>
        <end position="191"/>
    </location>
</feature>
<feature type="transmembrane region" description="Helical" evidence="6">
    <location>
        <begin position="375"/>
        <end position="393"/>
    </location>
</feature>
<organism evidence="7 8">
    <name type="scientific">Mycolicibacterium pallens</name>
    <dbReference type="NCBI Taxonomy" id="370524"/>
    <lineage>
        <taxon>Bacteria</taxon>
        <taxon>Bacillati</taxon>
        <taxon>Actinomycetota</taxon>
        <taxon>Actinomycetes</taxon>
        <taxon>Mycobacteriales</taxon>
        <taxon>Mycobacteriaceae</taxon>
        <taxon>Mycolicibacterium</taxon>
    </lineage>
</organism>
<feature type="transmembrane region" description="Helical" evidence="6">
    <location>
        <begin position="341"/>
        <end position="368"/>
    </location>
</feature>
<keyword evidence="4 6" id="KW-1133">Transmembrane helix</keyword>
<keyword evidence="8" id="KW-1185">Reference proteome</keyword>
<comment type="subcellular location">
    <subcellularLocation>
        <location evidence="1">Cell membrane</location>
        <topology evidence="1">Multi-pass membrane protein</topology>
    </subcellularLocation>
</comment>
<accession>A0ABX8VP61</accession>
<dbReference type="Proteomes" id="UP000825367">
    <property type="component" value="Chromosome"/>
</dbReference>
<protein>
    <submittedName>
        <fullName evidence="7">Oligosaccharide flippase family protein</fullName>
    </submittedName>
</protein>
<evidence type="ECO:0000256" key="3">
    <source>
        <dbReference type="ARBA" id="ARBA00022692"/>
    </source>
</evidence>
<feature type="transmembrane region" description="Helical" evidence="6">
    <location>
        <begin position="73"/>
        <end position="91"/>
    </location>
</feature>
<dbReference type="Pfam" id="PF01943">
    <property type="entry name" value="Polysacc_synt"/>
    <property type="match status" value="1"/>
</dbReference>
<dbReference type="InterPro" id="IPR050833">
    <property type="entry name" value="Poly_Biosynth_Transport"/>
</dbReference>
<evidence type="ECO:0000313" key="7">
    <source>
        <dbReference type="EMBL" id="QYL17873.1"/>
    </source>
</evidence>
<name>A0ABX8VP61_9MYCO</name>
<sequence>MTTSKVRLNQQQATREGATSMARIRGLRLGVLRSRDARLSIELGLATALGPLGGFVSNIVIARTLGASGRGELAAIVAALAVCEAVLAFGLPDIVARYIAKGIIPPGSQRTLAVGAVAASIIPGVVVALYCHSWSFSWPISIGAALLVPWTTATVIGRGVVLGHHAYRKLTASQLVGGIFRLLAPLTLILVDDPTENMGLAVVLSYIVAASIPIFWYRPFAGRAAPVRQVIPLLRESLIVWPVYAAWPIYMYLDQLVLSAVVSPADLGRYAVCAGIAQAPAALASGPRQILLARAAKSQNLDEIPTIAQSFLAAGIVGGAACGFLAGPILEAIFGPEFRGISAILGLLVAACGFDIALGMLNTGLLAVGRVRSSAINQGVALVLTAAALPIAVSLGGSIIWAAIVRLSASAVAFSLARLNVRQFSRSQESTSD</sequence>
<keyword evidence="3 6" id="KW-0812">Transmembrane</keyword>
<feature type="transmembrane region" description="Helical" evidence="6">
    <location>
        <begin position="307"/>
        <end position="329"/>
    </location>
</feature>
<keyword evidence="5 6" id="KW-0472">Membrane</keyword>
<evidence type="ECO:0000256" key="6">
    <source>
        <dbReference type="SAM" id="Phobius"/>
    </source>
</evidence>
<keyword evidence="2" id="KW-1003">Cell membrane</keyword>
<evidence type="ECO:0000256" key="1">
    <source>
        <dbReference type="ARBA" id="ARBA00004651"/>
    </source>
</evidence>
<evidence type="ECO:0000313" key="8">
    <source>
        <dbReference type="Proteomes" id="UP000825367"/>
    </source>
</evidence>
<evidence type="ECO:0000256" key="2">
    <source>
        <dbReference type="ARBA" id="ARBA00022475"/>
    </source>
</evidence>
<proteinExistence type="predicted"/>
<dbReference type="PANTHER" id="PTHR30250:SF11">
    <property type="entry name" value="O-ANTIGEN TRANSPORTER-RELATED"/>
    <property type="match status" value="1"/>
</dbReference>
<reference evidence="7 8" key="1">
    <citation type="submission" date="2021-07" db="EMBL/GenBank/DDBJ databases">
        <title>Whole genome sequencing of non-tuberculosis mycobacteria type-strains.</title>
        <authorList>
            <person name="Igarashi Y."/>
            <person name="Osugi A."/>
            <person name="Mitarai S."/>
        </authorList>
    </citation>
    <scope>NUCLEOTIDE SEQUENCE [LARGE SCALE GENOMIC DNA]</scope>
    <source>
        <strain evidence="7 8">JCM 16370</strain>
    </source>
</reference>
<feature type="transmembrane region" description="Helical" evidence="6">
    <location>
        <begin position="136"/>
        <end position="160"/>
    </location>
</feature>
<dbReference type="PANTHER" id="PTHR30250">
    <property type="entry name" value="PST FAMILY PREDICTED COLANIC ACID TRANSPORTER"/>
    <property type="match status" value="1"/>
</dbReference>
<dbReference type="InterPro" id="IPR002797">
    <property type="entry name" value="Polysacc_synth"/>
</dbReference>
<gene>
    <name evidence="7" type="ORF">K0O64_04795</name>
</gene>
<feature type="transmembrane region" description="Helical" evidence="6">
    <location>
        <begin position="43"/>
        <end position="61"/>
    </location>
</feature>
<feature type="transmembrane region" description="Helical" evidence="6">
    <location>
        <begin position="238"/>
        <end position="261"/>
    </location>
</feature>
<feature type="transmembrane region" description="Helical" evidence="6">
    <location>
        <begin position="267"/>
        <end position="286"/>
    </location>
</feature>
<feature type="transmembrane region" description="Helical" evidence="6">
    <location>
        <begin position="112"/>
        <end position="130"/>
    </location>
</feature>
<feature type="transmembrane region" description="Helical" evidence="6">
    <location>
        <begin position="197"/>
        <end position="217"/>
    </location>
</feature>